<feature type="domain" description="Enolpyruvate transferase" evidence="14">
    <location>
        <begin position="7"/>
        <end position="408"/>
    </location>
</feature>
<dbReference type="STRING" id="1122209.SAMN02745752_00255"/>
<dbReference type="InterPro" id="IPR013792">
    <property type="entry name" value="RNA3'P_cycl/enolpyr_Trfase_a/b"/>
</dbReference>
<dbReference type="PANTHER" id="PTHR43783:SF1">
    <property type="entry name" value="UDP-N-ACETYLGLUCOSAMINE 1-CARBOXYVINYLTRANSFERASE"/>
    <property type="match status" value="1"/>
</dbReference>
<dbReference type="PANTHER" id="PTHR43783">
    <property type="entry name" value="UDP-N-ACETYLGLUCOSAMINE 1-CARBOXYVINYLTRANSFERASE"/>
    <property type="match status" value="1"/>
</dbReference>
<dbReference type="Proteomes" id="UP000182350">
    <property type="component" value="Unassembled WGS sequence"/>
</dbReference>
<evidence type="ECO:0000256" key="4">
    <source>
        <dbReference type="ARBA" id="ARBA00022618"/>
    </source>
</evidence>
<dbReference type="GO" id="GO:0008760">
    <property type="term" value="F:UDP-N-acetylglucosamine 1-carboxyvinyltransferase activity"/>
    <property type="evidence" value="ECO:0007669"/>
    <property type="project" value="UniProtKB-UniRule"/>
</dbReference>
<dbReference type="NCBIfam" id="NF006873">
    <property type="entry name" value="PRK09369.1"/>
    <property type="match status" value="1"/>
</dbReference>
<evidence type="ECO:0000313" key="15">
    <source>
        <dbReference type="EMBL" id="SFX02416.1"/>
    </source>
</evidence>
<evidence type="ECO:0000256" key="12">
    <source>
        <dbReference type="ARBA" id="ARBA00047527"/>
    </source>
</evidence>
<dbReference type="InterPro" id="IPR005750">
    <property type="entry name" value="UDP_GlcNAc_COvinyl_MurA"/>
</dbReference>
<dbReference type="GO" id="GO:0071555">
    <property type="term" value="P:cell wall organization"/>
    <property type="evidence" value="ECO:0007669"/>
    <property type="project" value="UniProtKB-KW"/>
</dbReference>
<dbReference type="FunFam" id="3.65.10.10:FF:000002">
    <property type="entry name" value="UDP-N-acetylglucosamine 1-carboxyvinyltransferase"/>
    <property type="match status" value="1"/>
</dbReference>
<keyword evidence="9 13" id="KW-0961">Cell wall biogenesis/degradation</keyword>
<dbReference type="EMBL" id="FPJW01000001">
    <property type="protein sequence ID" value="SFX02416.1"/>
    <property type="molecule type" value="Genomic_DNA"/>
</dbReference>
<comment type="subcellular location">
    <subcellularLocation>
        <location evidence="1 13">Cytoplasm</location>
    </subcellularLocation>
</comment>
<feature type="modified residue" description="2-(S-cysteinyl)pyruvic acid O-phosphothioketal" evidence="13">
    <location>
        <position position="117"/>
    </location>
</feature>
<sequence>MDKLMITGGAPLDGEVWISGAKNSALPILAASLLVKGPVSIGNLPHLHDITTMIELLGGMGVQAVVDEKMSLELDAGHLKNCRAPYELVKTMRASILVLGPLMARYGEAEVSLPGGCAIGSRPVNLHLNGLKQMGAEIRVEEGYIRGKVNGRLKGARIVFDTVTVTGTENLMMAAALAEGRTLLENAAREPEVVDLAEFLIAMGADIRGHGTDTIIIEGVEALKGCHFDVIADRIETGTFLVAGAATRGRVRVKQTRPDILDAVLVKLEEAGADITTGDDWIELNMHGRRPKAVSIKTAPYPAFPTDMQAQFMALNATAEGTGTVIETIFENRFMHVQEMQRMGADILVEGNTAIIRGVERLTGAPVMATDLRASASLVISALVAEGETLVDRIYHIDRGYECIEEKLMLLGARIRRIAS</sequence>
<dbReference type="GO" id="GO:0008360">
    <property type="term" value="P:regulation of cell shape"/>
    <property type="evidence" value="ECO:0007669"/>
    <property type="project" value="UniProtKB-KW"/>
</dbReference>
<keyword evidence="4 13" id="KW-0132">Cell division</keyword>
<proteinExistence type="inferred from homology"/>
<dbReference type="GO" id="GO:0009252">
    <property type="term" value="P:peptidoglycan biosynthetic process"/>
    <property type="evidence" value="ECO:0007669"/>
    <property type="project" value="UniProtKB-UniRule"/>
</dbReference>
<keyword evidence="3 13" id="KW-0963">Cytoplasm</keyword>
<evidence type="ECO:0000256" key="6">
    <source>
        <dbReference type="ARBA" id="ARBA00022960"/>
    </source>
</evidence>
<dbReference type="RefSeq" id="WP_072324500.1">
    <property type="nucleotide sequence ID" value="NZ_FPJW01000001.1"/>
</dbReference>
<dbReference type="NCBIfam" id="TIGR01072">
    <property type="entry name" value="murA"/>
    <property type="match status" value="1"/>
</dbReference>
<dbReference type="UniPathway" id="UPA00219"/>
<evidence type="ECO:0000256" key="11">
    <source>
        <dbReference type="ARBA" id="ARBA00038367"/>
    </source>
</evidence>
<evidence type="ECO:0000313" key="16">
    <source>
        <dbReference type="Proteomes" id="UP000182350"/>
    </source>
</evidence>
<feature type="binding site" evidence="13">
    <location>
        <begin position="22"/>
        <end position="23"/>
    </location>
    <ligand>
        <name>phosphoenolpyruvate</name>
        <dbReference type="ChEBI" id="CHEBI:58702"/>
    </ligand>
</feature>
<evidence type="ECO:0000256" key="7">
    <source>
        <dbReference type="ARBA" id="ARBA00022984"/>
    </source>
</evidence>
<keyword evidence="6 13" id="KW-0133">Cell shape</keyword>
<evidence type="ECO:0000256" key="3">
    <source>
        <dbReference type="ARBA" id="ARBA00022490"/>
    </source>
</evidence>
<reference evidence="15 16" key="1">
    <citation type="submission" date="2016-11" db="EMBL/GenBank/DDBJ databases">
        <authorList>
            <person name="Jaros S."/>
            <person name="Januszkiewicz K."/>
            <person name="Wedrychowicz H."/>
        </authorList>
    </citation>
    <scope>NUCLEOTIDE SEQUENCE [LARGE SCALE GENOMIC DNA]</scope>
    <source>
        <strain evidence="15 16">DSM 21637</strain>
    </source>
</reference>
<dbReference type="GO" id="GO:0051301">
    <property type="term" value="P:cell division"/>
    <property type="evidence" value="ECO:0007669"/>
    <property type="project" value="UniProtKB-KW"/>
</dbReference>
<gene>
    <name evidence="13" type="primary">murA</name>
    <name evidence="15" type="ORF">SAMN02745752_00255</name>
</gene>
<dbReference type="Pfam" id="PF00275">
    <property type="entry name" value="EPSP_synthase"/>
    <property type="match status" value="1"/>
</dbReference>
<evidence type="ECO:0000256" key="8">
    <source>
        <dbReference type="ARBA" id="ARBA00023306"/>
    </source>
</evidence>
<evidence type="ECO:0000259" key="14">
    <source>
        <dbReference type="Pfam" id="PF00275"/>
    </source>
</evidence>
<keyword evidence="8 13" id="KW-0131">Cell cycle</keyword>
<feature type="active site" description="Proton donor" evidence="13">
    <location>
        <position position="117"/>
    </location>
</feature>
<evidence type="ECO:0000256" key="1">
    <source>
        <dbReference type="ARBA" id="ARBA00004496"/>
    </source>
</evidence>
<protein>
    <recommendedName>
        <fullName evidence="13">UDP-N-acetylglucosamine 1-carboxyvinyltransferase</fullName>
        <ecNumber evidence="13">2.5.1.7</ecNumber>
    </recommendedName>
    <alternativeName>
        <fullName evidence="13">Enoylpyruvate transferase</fullName>
    </alternativeName>
    <alternativeName>
        <fullName evidence="13">UDP-N-acetylglucosamine enolpyruvyl transferase</fullName>
        <shortName evidence="13">EPT</shortName>
    </alternativeName>
</protein>
<dbReference type="GO" id="GO:0005737">
    <property type="term" value="C:cytoplasm"/>
    <property type="evidence" value="ECO:0007669"/>
    <property type="project" value="UniProtKB-SubCell"/>
</dbReference>
<feature type="binding site" evidence="13">
    <location>
        <position position="93"/>
    </location>
    <ligand>
        <name>UDP-N-acetyl-alpha-D-glucosamine</name>
        <dbReference type="ChEBI" id="CHEBI:57705"/>
    </ligand>
</feature>
<dbReference type="Gene3D" id="3.65.10.10">
    <property type="entry name" value="Enolpyruvate transferase domain"/>
    <property type="match status" value="2"/>
</dbReference>
<feature type="binding site" evidence="13">
    <location>
        <position position="329"/>
    </location>
    <ligand>
        <name>UDP-N-acetyl-alpha-D-glucosamine</name>
        <dbReference type="ChEBI" id="CHEBI:57705"/>
    </ligand>
</feature>
<keyword evidence="16" id="KW-1185">Reference proteome</keyword>
<evidence type="ECO:0000256" key="13">
    <source>
        <dbReference type="HAMAP-Rule" id="MF_00111"/>
    </source>
</evidence>
<keyword evidence="7 13" id="KW-0573">Peptidoglycan synthesis</keyword>
<keyword evidence="10 13" id="KW-0670">Pyruvate</keyword>
<evidence type="ECO:0000256" key="5">
    <source>
        <dbReference type="ARBA" id="ARBA00022679"/>
    </source>
</evidence>
<dbReference type="InterPro" id="IPR050068">
    <property type="entry name" value="MurA_subfamily"/>
</dbReference>
<dbReference type="HAMAP" id="MF_00111">
    <property type="entry name" value="MurA"/>
    <property type="match status" value="1"/>
</dbReference>
<keyword evidence="5 13" id="KW-0808">Transferase</keyword>
<comment type="caution">
    <text evidence="13">Lacks conserved residue(s) required for the propagation of feature annotation.</text>
</comment>
<dbReference type="InterPro" id="IPR001986">
    <property type="entry name" value="Enolpyruvate_Tfrase_dom"/>
</dbReference>
<dbReference type="SUPFAM" id="SSF55205">
    <property type="entry name" value="EPT/RTPC-like"/>
    <property type="match status" value="1"/>
</dbReference>
<dbReference type="InterPro" id="IPR036968">
    <property type="entry name" value="Enolpyruvate_Tfrase_sf"/>
</dbReference>
<dbReference type="FunFam" id="3.65.10.10:FF:000001">
    <property type="entry name" value="UDP-N-acetylglucosamine 1-carboxyvinyltransferase"/>
    <property type="match status" value="1"/>
</dbReference>
<evidence type="ECO:0000256" key="9">
    <source>
        <dbReference type="ARBA" id="ARBA00023316"/>
    </source>
</evidence>
<comment type="function">
    <text evidence="13">Cell wall formation. Adds enolpyruvyl to UDP-N-acetylglucosamine.</text>
</comment>
<feature type="binding site" evidence="13">
    <location>
        <position position="307"/>
    </location>
    <ligand>
        <name>UDP-N-acetyl-alpha-D-glucosamine</name>
        <dbReference type="ChEBI" id="CHEBI:57705"/>
    </ligand>
</feature>
<name>A0A1K1TPE0_9GAMM</name>
<dbReference type="OrthoDB" id="9803760at2"/>
<evidence type="ECO:0000256" key="2">
    <source>
        <dbReference type="ARBA" id="ARBA00004752"/>
    </source>
</evidence>
<dbReference type="CDD" id="cd01555">
    <property type="entry name" value="UdpNAET"/>
    <property type="match status" value="1"/>
</dbReference>
<organism evidence="15 16">
    <name type="scientific">Marinospirillum alkaliphilum DSM 21637</name>
    <dbReference type="NCBI Taxonomy" id="1122209"/>
    <lineage>
        <taxon>Bacteria</taxon>
        <taxon>Pseudomonadati</taxon>
        <taxon>Pseudomonadota</taxon>
        <taxon>Gammaproteobacteria</taxon>
        <taxon>Oceanospirillales</taxon>
        <taxon>Oceanospirillaceae</taxon>
        <taxon>Marinospirillum</taxon>
    </lineage>
</organism>
<dbReference type="AlphaFoldDB" id="A0A1K1TPE0"/>
<accession>A0A1K1TPE0</accession>
<evidence type="ECO:0000256" key="10">
    <source>
        <dbReference type="ARBA" id="ARBA00023317"/>
    </source>
</evidence>
<dbReference type="GO" id="GO:0019277">
    <property type="term" value="P:UDP-N-acetylgalactosamine biosynthetic process"/>
    <property type="evidence" value="ECO:0007669"/>
    <property type="project" value="InterPro"/>
</dbReference>
<comment type="similarity">
    <text evidence="11 13">Belongs to the EPSP synthase family. MurA subfamily.</text>
</comment>
<comment type="catalytic activity">
    <reaction evidence="12 13">
        <text>phosphoenolpyruvate + UDP-N-acetyl-alpha-D-glucosamine = UDP-N-acetyl-3-O-(1-carboxyvinyl)-alpha-D-glucosamine + phosphate</text>
        <dbReference type="Rhea" id="RHEA:18681"/>
        <dbReference type="ChEBI" id="CHEBI:43474"/>
        <dbReference type="ChEBI" id="CHEBI:57705"/>
        <dbReference type="ChEBI" id="CHEBI:58702"/>
        <dbReference type="ChEBI" id="CHEBI:68483"/>
        <dbReference type="EC" id="2.5.1.7"/>
    </reaction>
</comment>
<comment type="pathway">
    <text evidence="2 13">Cell wall biogenesis; peptidoglycan biosynthesis.</text>
</comment>
<dbReference type="EC" id="2.5.1.7" evidence="13"/>